<dbReference type="Pfam" id="PF13041">
    <property type="entry name" value="PPR_2"/>
    <property type="match status" value="1"/>
</dbReference>
<dbReference type="Pfam" id="PF01535">
    <property type="entry name" value="PPR"/>
    <property type="match status" value="1"/>
</dbReference>
<evidence type="ECO:0000313" key="5">
    <source>
        <dbReference type="Proteomes" id="UP001370490"/>
    </source>
</evidence>
<dbReference type="GO" id="GO:0009451">
    <property type="term" value="P:RNA modification"/>
    <property type="evidence" value="ECO:0007669"/>
    <property type="project" value="InterPro"/>
</dbReference>
<feature type="region of interest" description="Disordered" evidence="3">
    <location>
        <begin position="332"/>
        <end position="353"/>
    </location>
</feature>
<dbReference type="GO" id="GO:0003723">
    <property type="term" value="F:RNA binding"/>
    <property type="evidence" value="ECO:0007669"/>
    <property type="project" value="InterPro"/>
</dbReference>
<reference evidence="4 5" key="1">
    <citation type="submission" date="2023-12" db="EMBL/GenBank/DDBJ databases">
        <title>A high-quality genome assembly for Dillenia turbinata (Dilleniales).</title>
        <authorList>
            <person name="Chanderbali A."/>
        </authorList>
    </citation>
    <scope>NUCLEOTIDE SEQUENCE [LARGE SCALE GENOMIC DNA]</scope>
    <source>
        <strain evidence="4">LSX21</strain>
        <tissue evidence="4">Leaf</tissue>
    </source>
</reference>
<dbReference type="InterPro" id="IPR011990">
    <property type="entry name" value="TPR-like_helical_dom_sf"/>
</dbReference>
<evidence type="ECO:0000256" key="3">
    <source>
        <dbReference type="SAM" id="MobiDB-lite"/>
    </source>
</evidence>
<gene>
    <name evidence="4" type="ORF">RJ641_017970</name>
</gene>
<feature type="repeat" description="PPR" evidence="2">
    <location>
        <begin position="187"/>
        <end position="221"/>
    </location>
</feature>
<dbReference type="GO" id="GO:0099402">
    <property type="term" value="P:plant organ development"/>
    <property type="evidence" value="ECO:0007669"/>
    <property type="project" value="UniProtKB-ARBA"/>
</dbReference>
<keyword evidence="5" id="KW-1185">Reference proteome</keyword>
<dbReference type="Gene3D" id="1.25.40.10">
    <property type="entry name" value="Tetratricopeptide repeat domain"/>
    <property type="match status" value="2"/>
</dbReference>
<comment type="caution">
    <text evidence="4">The sequence shown here is derived from an EMBL/GenBank/DDBJ whole genome shotgun (WGS) entry which is preliminary data.</text>
</comment>
<dbReference type="AlphaFoldDB" id="A0AAN8YW32"/>
<keyword evidence="1" id="KW-0677">Repeat</keyword>
<protein>
    <submittedName>
        <fullName evidence="4">Pentatricopeptide repeat</fullName>
    </submittedName>
</protein>
<feature type="compositionally biased region" description="Polar residues" evidence="3">
    <location>
        <begin position="344"/>
        <end position="353"/>
    </location>
</feature>
<accession>A0AAN8YW32</accession>
<dbReference type="Proteomes" id="UP001370490">
    <property type="component" value="Unassembled WGS sequence"/>
</dbReference>
<dbReference type="PANTHER" id="PTHR47926">
    <property type="entry name" value="PENTATRICOPEPTIDE REPEAT-CONTAINING PROTEIN"/>
    <property type="match status" value="1"/>
</dbReference>
<dbReference type="EMBL" id="JBAMMX010000023">
    <property type="protein sequence ID" value="KAK6917219.1"/>
    <property type="molecule type" value="Genomic_DNA"/>
</dbReference>
<evidence type="ECO:0000313" key="4">
    <source>
        <dbReference type="EMBL" id="KAK6917219.1"/>
    </source>
</evidence>
<proteinExistence type="predicted"/>
<organism evidence="4 5">
    <name type="scientific">Dillenia turbinata</name>
    <dbReference type="NCBI Taxonomy" id="194707"/>
    <lineage>
        <taxon>Eukaryota</taxon>
        <taxon>Viridiplantae</taxon>
        <taxon>Streptophyta</taxon>
        <taxon>Embryophyta</taxon>
        <taxon>Tracheophyta</taxon>
        <taxon>Spermatophyta</taxon>
        <taxon>Magnoliopsida</taxon>
        <taxon>eudicotyledons</taxon>
        <taxon>Gunneridae</taxon>
        <taxon>Pentapetalae</taxon>
        <taxon>Dilleniales</taxon>
        <taxon>Dilleniaceae</taxon>
        <taxon>Dillenia</taxon>
    </lineage>
</organism>
<dbReference type="PROSITE" id="PS51375">
    <property type="entry name" value="PPR"/>
    <property type="match status" value="1"/>
</dbReference>
<evidence type="ECO:0000256" key="1">
    <source>
        <dbReference type="ARBA" id="ARBA00022737"/>
    </source>
</evidence>
<dbReference type="InterPro" id="IPR002885">
    <property type="entry name" value="PPR_rpt"/>
</dbReference>
<dbReference type="FunFam" id="1.25.40.10:FF:000158">
    <property type="entry name" value="pentatricopeptide repeat-containing protein At2g33680"/>
    <property type="match status" value="1"/>
</dbReference>
<evidence type="ECO:0000256" key="2">
    <source>
        <dbReference type="PROSITE-ProRule" id="PRU00708"/>
    </source>
</evidence>
<name>A0AAN8YW32_9MAGN</name>
<sequence>MDSALALFEELSVRDVVLLNAMINVQIGEFDMALEGELHNGRVIHGFVMKMEYDLGVAISNALIDMYRKCKWIGDALKIFWAMVDKDICIEDFHEQSGDHDGTLRLFDEMLHVGVRPDLVTATAILRACAHLAALRLGREIHGCIIVNGLAKDLEDVMLNNAVMDMDAECRSMTDAHLVFSSLRYKDVASWNIMIMGYGMNGYGNEALEMLLCMCESQLRPDEVTFVGILSACNHVGLVSQGRELFAEMEPKNVMIPTIEHYISVLDILGRAAQLEEAYELAVTMPIEANPVFYVLMSNVYGAADRYEDVSDRDMRVDVRLLLDQFLGVGGKSLSSDDPEQGAAWSNASAMEM</sequence>
<dbReference type="InterPro" id="IPR046960">
    <property type="entry name" value="PPR_At4g14850-like_plant"/>
</dbReference>
<dbReference type="NCBIfam" id="TIGR00756">
    <property type="entry name" value="PPR"/>
    <property type="match status" value="1"/>
</dbReference>